<protein>
    <recommendedName>
        <fullName evidence="4">DUF3618 domain-containing protein</fullName>
    </recommendedName>
</protein>
<dbReference type="RefSeq" id="WP_344245249.1">
    <property type="nucleotide sequence ID" value="NZ_BAAAHH010000036.1"/>
</dbReference>
<gene>
    <name evidence="2" type="ORF">GCM10009550_64410</name>
</gene>
<organism evidence="2 3">
    <name type="scientific">Actinocorallia libanotica</name>
    <dbReference type="NCBI Taxonomy" id="46162"/>
    <lineage>
        <taxon>Bacteria</taxon>
        <taxon>Bacillati</taxon>
        <taxon>Actinomycetota</taxon>
        <taxon>Actinomycetes</taxon>
        <taxon>Streptosporangiales</taxon>
        <taxon>Thermomonosporaceae</taxon>
        <taxon>Actinocorallia</taxon>
    </lineage>
</organism>
<keyword evidence="1" id="KW-0472">Membrane</keyword>
<keyword evidence="1" id="KW-1133">Transmembrane helix</keyword>
<feature type="transmembrane region" description="Helical" evidence="1">
    <location>
        <begin position="77"/>
        <end position="95"/>
    </location>
</feature>
<dbReference type="InterPro" id="IPR022062">
    <property type="entry name" value="DUF3618"/>
</dbReference>
<accession>A0ABN1RVF8</accession>
<sequence length="101" mass="10828">MADRDPDRIEQEIEGELEALARNIDAIADRVSPSNVVHRTGDRVREELHQVAATVGAIVSPGDAEGSPLTEEQRKRALIVGGVVLAGVVLLVLRARRSGRG</sequence>
<dbReference type="Proteomes" id="UP001500665">
    <property type="component" value="Unassembled WGS sequence"/>
</dbReference>
<name>A0ABN1RVF8_9ACTN</name>
<keyword evidence="3" id="KW-1185">Reference proteome</keyword>
<reference evidence="2 3" key="1">
    <citation type="journal article" date="2019" name="Int. J. Syst. Evol. Microbiol.">
        <title>The Global Catalogue of Microorganisms (GCM) 10K type strain sequencing project: providing services to taxonomists for standard genome sequencing and annotation.</title>
        <authorList>
            <consortium name="The Broad Institute Genomics Platform"/>
            <consortium name="The Broad Institute Genome Sequencing Center for Infectious Disease"/>
            <person name="Wu L."/>
            <person name="Ma J."/>
        </authorList>
    </citation>
    <scope>NUCLEOTIDE SEQUENCE [LARGE SCALE GENOMIC DNA]</scope>
    <source>
        <strain evidence="2 3">JCM 10696</strain>
    </source>
</reference>
<evidence type="ECO:0000313" key="3">
    <source>
        <dbReference type="Proteomes" id="UP001500665"/>
    </source>
</evidence>
<comment type="caution">
    <text evidence="2">The sequence shown here is derived from an EMBL/GenBank/DDBJ whole genome shotgun (WGS) entry which is preliminary data.</text>
</comment>
<keyword evidence="1" id="KW-0812">Transmembrane</keyword>
<dbReference type="Pfam" id="PF12277">
    <property type="entry name" value="DUF3618"/>
    <property type="match status" value="1"/>
</dbReference>
<evidence type="ECO:0008006" key="4">
    <source>
        <dbReference type="Google" id="ProtNLM"/>
    </source>
</evidence>
<evidence type="ECO:0000313" key="2">
    <source>
        <dbReference type="EMBL" id="GAA0965070.1"/>
    </source>
</evidence>
<proteinExistence type="predicted"/>
<dbReference type="EMBL" id="BAAAHH010000036">
    <property type="protein sequence ID" value="GAA0965070.1"/>
    <property type="molecule type" value="Genomic_DNA"/>
</dbReference>
<evidence type="ECO:0000256" key="1">
    <source>
        <dbReference type="SAM" id="Phobius"/>
    </source>
</evidence>